<reference evidence="4" key="1">
    <citation type="journal article" date="2018" name="Gigascience">
        <title>Genome assembly of the Pink Ipe (Handroanthus impetiginosus, Bignoniaceae), a highly valued, ecologically keystone Neotropical timber forest tree.</title>
        <authorList>
            <person name="Silva-Junior O.B."/>
            <person name="Grattapaglia D."/>
            <person name="Novaes E."/>
            <person name="Collevatti R.G."/>
        </authorList>
    </citation>
    <scope>NUCLEOTIDE SEQUENCE [LARGE SCALE GENOMIC DNA]</scope>
    <source>
        <strain evidence="4">cv. UFG-1</strain>
    </source>
</reference>
<dbReference type="Proteomes" id="UP000231279">
    <property type="component" value="Unassembled WGS sequence"/>
</dbReference>
<feature type="compositionally biased region" description="Polar residues" evidence="1">
    <location>
        <begin position="46"/>
        <end position="74"/>
    </location>
</feature>
<keyword evidence="4" id="KW-1185">Reference proteome</keyword>
<proteinExistence type="predicted"/>
<evidence type="ECO:0000256" key="1">
    <source>
        <dbReference type="SAM" id="MobiDB-lite"/>
    </source>
</evidence>
<feature type="compositionally biased region" description="Basic and acidic residues" evidence="1">
    <location>
        <begin position="28"/>
        <end position="45"/>
    </location>
</feature>
<organism evidence="3 4">
    <name type="scientific">Handroanthus impetiginosus</name>
    <dbReference type="NCBI Taxonomy" id="429701"/>
    <lineage>
        <taxon>Eukaryota</taxon>
        <taxon>Viridiplantae</taxon>
        <taxon>Streptophyta</taxon>
        <taxon>Embryophyta</taxon>
        <taxon>Tracheophyta</taxon>
        <taxon>Spermatophyta</taxon>
        <taxon>Magnoliopsida</taxon>
        <taxon>eudicotyledons</taxon>
        <taxon>Gunneridae</taxon>
        <taxon>Pentapetalae</taxon>
        <taxon>asterids</taxon>
        <taxon>lamiids</taxon>
        <taxon>Lamiales</taxon>
        <taxon>Bignoniaceae</taxon>
        <taxon>Crescentiina</taxon>
        <taxon>Tabebuia alliance</taxon>
        <taxon>Handroanthus</taxon>
    </lineage>
</organism>
<accession>A0A2G9HK31</accession>
<evidence type="ECO:0000313" key="3">
    <source>
        <dbReference type="EMBL" id="PIN17886.1"/>
    </source>
</evidence>
<comment type="caution">
    <text evidence="3">The sequence shown here is derived from an EMBL/GenBank/DDBJ whole genome shotgun (WGS) entry which is preliminary data.</text>
</comment>
<dbReference type="PANTHER" id="PTHR33054:SF9">
    <property type="entry name" value="CCHC-TYPE DOMAIN-CONTAINING PROTEIN"/>
    <property type="match status" value="1"/>
</dbReference>
<dbReference type="STRING" id="429701.A0A2G9HK31"/>
<dbReference type="OrthoDB" id="1735266at2759"/>
<feature type="domain" description="DUF7746" evidence="2">
    <location>
        <begin position="92"/>
        <end position="171"/>
    </location>
</feature>
<dbReference type="PANTHER" id="PTHR33054">
    <property type="entry name" value="CCHC-TYPE DOMAIN-CONTAINING PROTEIN"/>
    <property type="match status" value="1"/>
</dbReference>
<protein>
    <recommendedName>
        <fullName evidence="2">DUF7746 domain-containing protein</fullName>
    </recommendedName>
</protein>
<dbReference type="InterPro" id="IPR056648">
    <property type="entry name" value="DUF7746"/>
</dbReference>
<evidence type="ECO:0000313" key="4">
    <source>
        <dbReference type="Proteomes" id="UP000231279"/>
    </source>
</evidence>
<dbReference type="AlphaFoldDB" id="A0A2G9HK31"/>
<evidence type="ECO:0000259" key="2">
    <source>
        <dbReference type="Pfam" id="PF24925"/>
    </source>
</evidence>
<dbReference type="Pfam" id="PF24925">
    <property type="entry name" value="DUF7746"/>
    <property type="match status" value="1"/>
</dbReference>
<feature type="region of interest" description="Disordered" evidence="1">
    <location>
        <begin position="26"/>
        <end position="76"/>
    </location>
</feature>
<sequence>MPKYKPSLGINTNELLGEINRQPIQLNKGKEKVEENISVLEKSETNSEVPTDTESKGTSDNTAHPYTQQKNFYTRPTHPDLQFDEIQNYRNFSGNSIYEWIIDDLAEYQSITLKKQMTMIANIYKEKNKTSEEDAAKNSVLGFNGILKNLWDSISEINKNKILKSYKKDVNRNMILDSTTQAHIPNAIEVLVYTILLSFIGDPQMYEQRNSLILQNHKCKSLHKFRWYKNTFLARVYQLEDVESYYWKERFIVGLPKSFFPPFY</sequence>
<name>A0A2G9HK31_9LAMI</name>
<dbReference type="EMBL" id="NKXS01001584">
    <property type="protein sequence ID" value="PIN17886.1"/>
    <property type="molecule type" value="Genomic_DNA"/>
</dbReference>
<gene>
    <name evidence="3" type="ORF">CDL12_09443</name>
</gene>